<protein>
    <recommendedName>
        <fullName evidence="3">Helix-turn-helix domain-containing protein</fullName>
    </recommendedName>
</protein>
<name>A0ABQ3US21_9CHLR</name>
<accession>A0ABQ3US21</accession>
<dbReference type="RefSeq" id="WP_201372064.1">
    <property type="nucleotide sequence ID" value="NZ_BNJG01000001.1"/>
</dbReference>
<reference evidence="1 2" key="1">
    <citation type="journal article" date="2021" name="Int. J. Syst. Evol. Microbiol.">
        <title>Reticulibacter mediterranei gen. nov., sp. nov., within the new family Reticulibacteraceae fam. nov., and Ktedonospora formicarum gen. nov., sp. nov., Ktedonobacter robiniae sp. nov., Dictyobacter formicarum sp. nov. and Dictyobacter arantiisoli sp. nov., belonging to the class Ktedonobacteria.</title>
        <authorList>
            <person name="Yabe S."/>
            <person name="Zheng Y."/>
            <person name="Wang C.M."/>
            <person name="Sakai Y."/>
            <person name="Abe K."/>
            <person name="Yokota A."/>
            <person name="Donadio S."/>
            <person name="Cavaletti L."/>
            <person name="Monciardini P."/>
        </authorList>
    </citation>
    <scope>NUCLEOTIDE SEQUENCE [LARGE SCALE GENOMIC DNA]</scope>
    <source>
        <strain evidence="1 2">SOSP1-30</strain>
    </source>
</reference>
<dbReference type="Proteomes" id="UP000654345">
    <property type="component" value="Unassembled WGS sequence"/>
</dbReference>
<keyword evidence="2" id="KW-1185">Reference proteome</keyword>
<evidence type="ECO:0000313" key="2">
    <source>
        <dbReference type="Proteomes" id="UP000654345"/>
    </source>
</evidence>
<evidence type="ECO:0008006" key="3">
    <source>
        <dbReference type="Google" id="ProtNLM"/>
    </source>
</evidence>
<gene>
    <name evidence="1" type="ORF">KSB_39610</name>
</gene>
<organism evidence="1 2">
    <name type="scientific">Ktedonobacter robiniae</name>
    <dbReference type="NCBI Taxonomy" id="2778365"/>
    <lineage>
        <taxon>Bacteria</taxon>
        <taxon>Bacillati</taxon>
        <taxon>Chloroflexota</taxon>
        <taxon>Ktedonobacteria</taxon>
        <taxon>Ktedonobacterales</taxon>
        <taxon>Ktedonobacteraceae</taxon>
        <taxon>Ktedonobacter</taxon>
    </lineage>
</organism>
<sequence length="45" mass="5042">MTLTKEQQQGVRKLYVAGECIHVIAELYGVSYEQIMDIILGGQSK</sequence>
<proteinExistence type="predicted"/>
<comment type="caution">
    <text evidence="1">The sequence shown here is derived from an EMBL/GenBank/DDBJ whole genome shotgun (WGS) entry which is preliminary data.</text>
</comment>
<dbReference type="EMBL" id="BNJG01000001">
    <property type="protein sequence ID" value="GHO55486.1"/>
    <property type="molecule type" value="Genomic_DNA"/>
</dbReference>
<evidence type="ECO:0000313" key="1">
    <source>
        <dbReference type="EMBL" id="GHO55486.1"/>
    </source>
</evidence>